<accession>A0A7K1SX05</accession>
<organism evidence="1 2">
    <name type="scientific">Mucilaginibacter arboris</name>
    <dbReference type="NCBI Taxonomy" id="2682090"/>
    <lineage>
        <taxon>Bacteria</taxon>
        <taxon>Pseudomonadati</taxon>
        <taxon>Bacteroidota</taxon>
        <taxon>Sphingobacteriia</taxon>
        <taxon>Sphingobacteriales</taxon>
        <taxon>Sphingobacteriaceae</taxon>
        <taxon>Mucilaginibacter</taxon>
    </lineage>
</organism>
<keyword evidence="2" id="KW-1185">Reference proteome</keyword>
<gene>
    <name evidence="1" type="ORF">GO621_09810</name>
</gene>
<dbReference type="EMBL" id="WPIK01000007">
    <property type="protein sequence ID" value="MVN21833.1"/>
    <property type="molecule type" value="Genomic_DNA"/>
</dbReference>
<dbReference type="AlphaFoldDB" id="A0A7K1SX05"/>
<dbReference type="Proteomes" id="UP000462014">
    <property type="component" value="Unassembled WGS sequence"/>
</dbReference>
<protein>
    <submittedName>
        <fullName evidence="1">Uncharacterized protein</fullName>
    </submittedName>
</protein>
<sequence length="75" mass="8337">MASLIIESNNPKNLKILAKLAKQLGDKAKMVTDKPVENQLQKLTQEEKHLLSAFKQADLLKAGKLTTVDAKAFFE</sequence>
<evidence type="ECO:0000313" key="2">
    <source>
        <dbReference type="Proteomes" id="UP000462014"/>
    </source>
</evidence>
<proteinExistence type="predicted"/>
<comment type="caution">
    <text evidence="1">The sequence shown here is derived from an EMBL/GenBank/DDBJ whole genome shotgun (WGS) entry which is preliminary data.</text>
</comment>
<evidence type="ECO:0000313" key="1">
    <source>
        <dbReference type="EMBL" id="MVN21833.1"/>
    </source>
</evidence>
<name>A0A7K1SX05_9SPHI</name>
<dbReference type="RefSeq" id="WP_157566497.1">
    <property type="nucleotide sequence ID" value="NZ_WPIK01000007.1"/>
</dbReference>
<reference evidence="1 2" key="1">
    <citation type="submission" date="2019-12" db="EMBL/GenBank/DDBJ databases">
        <title>Mucilaginibacter sp. HMF7410 genome sequencing and assembly.</title>
        <authorList>
            <person name="Kang H."/>
            <person name="Cha I."/>
            <person name="Kim H."/>
            <person name="Joh K."/>
        </authorList>
    </citation>
    <scope>NUCLEOTIDE SEQUENCE [LARGE SCALE GENOMIC DNA]</scope>
    <source>
        <strain evidence="1 2">HMF7410</strain>
    </source>
</reference>